<dbReference type="Proteomes" id="UP000295414">
    <property type="component" value="Unassembled WGS sequence"/>
</dbReference>
<feature type="signal peptide" evidence="2">
    <location>
        <begin position="1"/>
        <end position="19"/>
    </location>
</feature>
<dbReference type="OrthoDB" id="9796554at2"/>
<feature type="chain" id="PRO_5020940805" evidence="2">
    <location>
        <begin position="20"/>
        <end position="172"/>
    </location>
</feature>
<dbReference type="InterPro" id="IPR036249">
    <property type="entry name" value="Thioredoxin-like_sf"/>
</dbReference>
<dbReference type="Gene3D" id="3.40.30.10">
    <property type="entry name" value="Glutaredoxin"/>
    <property type="match status" value="1"/>
</dbReference>
<dbReference type="SUPFAM" id="SSF52833">
    <property type="entry name" value="Thioredoxin-like"/>
    <property type="match status" value="1"/>
</dbReference>
<dbReference type="PANTHER" id="PTHR42852:SF17">
    <property type="entry name" value="THIOREDOXIN-LIKE PROTEIN HI_1115"/>
    <property type="match status" value="1"/>
</dbReference>
<dbReference type="InterPro" id="IPR017937">
    <property type="entry name" value="Thioredoxin_CS"/>
</dbReference>
<dbReference type="GO" id="GO:0016209">
    <property type="term" value="F:antioxidant activity"/>
    <property type="evidence" value="ECO:0007669"/>
    <property type="project" value="InterPro"/>
</dbReference>
<organism evidence="4 5">
    <name type="scientific">Thermomonas haemolytica</name>
    <dbReference type="NCBI Taxonomy" id="141949"/>
    <lineage>
        <taxon>Bacteria</taxon>
        <taxon>Pseudomonadati</taxon>
        <taxon>Pseudomonadota</taxon>
        <taxon>Gammaproteobacteria</taxon>
        <taxon>Lysobacterales</taxon>
        <taxon>Lysobacteraceae</taxon>
        <taxon>Thermomonas</taxon>
    </lineage>
</organism>
<sequence>MRHAFIALLLLMVCGLAYAAGPEVGQPAPAALGKARDGTPVSLEQFRGRIVVVTFWASWCTYCLKELPVLDSLQRHAEDLLQVVAVNVKDTPEDYRVMMRQMKGYRLLQARDSDGRIADRYAVTGYPSLWIIDREGRIAANHRGYGEDSLDEIIAEINALLRSNGTIAVNPG</sequence>
<dbReference type="InterPro" id="IPR050553">
    <property type="entry name" value="Thioredoxin_ResA/DsbE_sf"/>
</dbReference>
<dbReference type="AlphaFoldDB" id="A0A4R3N4M5"/>
<dbReference type="PROSITE" id="PS51352">
    <property type="entry name" value="THIOREDOXIN_2"/>
    <property type="match status" value="1"/>
</dbReference>
<dbReference type="Pfam" id="PF00578">
    <property type="entry name" value="AhpC-TSA"/>
    <property type="match status" value="1"/>
</dbReference>
<dbReference type="CDD" id="cd02966">
    <property type="entry name" value="TlpA_like_family"/>
    <property type="match status" value="1"/>
</dbReference>
<dbReference type="InterPro" id="IPR013766">
    <property type="entry name" value="Thioredoxin_domain"/>
</dbReference>
<comment type="caution">
    <text evidence="4">The sequence shown here is derived from an EMBL/GenBank/DDBJ whole genome shotgun (WGS) entry which is preliminary data.</text>
</comment>
<keyword evidence="1" id="KW-0676">Redox-active center</keyword>
<evidence type="ECO:0000313" key="5">
    <source>
        <dbReference type="Proteomes" id="UP000295414"/>
    </source>
</evidence>
<gene>
    <name evidence="4" type="ORF">EDC34_109109</name>
</gene>
<protein>
    <submittedName>
        <fullName evidence="4">Thiol-disulfide isomerase/thioredoxin</fullName>
    </submittedName>
</protein>
<dbReference type="RefSeq" id="WP_132982887.1">
    <property type="nucleotide sequence ID" value="NZ_MSZW01000003.1"/>
</dbReference>
<dbReference type="PROSITE" id="PS00194">
    <property type="entry name" value="THIOREDOXIN_1"/>
    <property type="match status" value="1"/>
</dbReference>
<accession>A0A4R3N4M5</accession>
<keyword evidence="2" id="KW-0732">Signal</keyword>
<evidence type="ECO:0000256" key="2">
    <source>
        <dbReference type="SAM" id="SignalP"/>
    </source>
</evidence>
<feature type="domain" description="Thioredoxin" evidence="3">
    <location>
        <begin position="22"/>
        <end position="162"/>
    </location>
</feature>
<evidence type="ECO:0000259" key="3">
    <source>
        <dbReference type="PROSITE" id="PS51352"/>
    </source>
</evidence>
<name>A0A4R3N4M5_9GAMM</name>
<evidence type="ECO:0000256" key="1">
    <source>
        <dbReference type="ARBA" id="ARBA00023284"/>
    </source>
</evidence>
<dbReference type="EMBL" id="SMAP01000009">
    <property type="protein sequence ID" value="TCT21689.1"/>
    <property type="molecule type" value="Genomic_DNA"/>
</dbReference>
<keyword evidence="4" id="KW-0413">Isomerase</keyword>
<reference evidence="4 5" key="1">
    <citation type="submission" date="2019-03" db="EMBL/GenBank/DDBJ databases">
        <title>Genomic Encyclopedia of Type Strains, Phase IV (KMG-IV): sequencing the most valuable type-strain genomes for metagenomic binning, comparative biology and taxonomic classification.</title>
        <authorList>
            <person name="Goeker M."/>
        </authorList>
    </citation>
    <scope>NUCLEOTIDE SEQUENCE [LARGE SCALE GENOMIC DNA]</scope>
    <source>
        <strain evidence="4 5">DSM 13605</strain>
    </source>
</reference>
<dbReference type="GO" id="GO:0015036">
    <property type="term" value="F:disulfide oxidoreductase activity"/>
    <property type="evidence" value="ECO:0007669"/>
    <property type="project" value="UniProtKB-ARBA"/>
</dbReference>
<keyword evidence="5" id="KW-1185">Reference proteome</keyword>
<evidence type="ECO:0000313" key="4">
    <source>
        <dbReference type="EMBL" id="TCT21689.1"/>
    </source>
</evidence>
<dbReference type="PANTHER" id="PTHR42852">
    <property type="entry name" value="THIOL:DISULFIDE INTERCHANGE PROTEIN DSBE"/>
    <property type="match status" value="1"/>
</dbReference>
<proteinExistence type="predicted"/>
<dbReference type="InterPro" id="IPR000866">
    <property type="entry name" value="AhpC/TSA"/>
</dbReference>
<dbReference type="GO" id="GO:0016853">
    <property type="term" value="F:isomerase activity"/>
    <property type="evidence" value="ECO:0007669"/>
    <property type="project" value="UniProtKB-KW"/>
</dbReference>